<dbReference type="Gene3D" id="2.60.40.10">
    <property type="entry name" value="Immunoglobulins"/>
    <property type="match status" value="3"/>
</dbReference>
<reference evidence="11" key="1">
    <citation type="journal article" date="2023" name="G3 (Bethesda)">
        <title>Whole genome assembly and annotation of the endangered Caribbean coral Acropora cervicornis.</title>
        <authorList>
            <person name="Selwyn J.D."/>
            <person name="Vollmer S.V."/>
        </authorList>
    </citation>
    <scope>NUCLEOTIDE SEQUENCE</scope>
    <source>
        <strain evidence="11">K2</strain>
    </source>
</reference>
<dbReference type="InterPro" id="IPR003598">
    <property type="entry name" value="Ig_sub2"/>
</dbReference>
<dbReference type="SMART" id="SM00409">
    <property type="entry name" value="IG"/>
    <property type="match status" value="3"/>
</dbReference>
<dbReference type="SUPFAM" id="SSF48726">
    <property type="entry name" value="Immunoglobulin"/>
    <property type="match status" value="3"/>
</dbReference>
<keyword evidence="12" id="KW-1185">Reference proteome</keyword>
<keyword evidence="6" id="KW-0325">Glycoprotein</keyword>
<evidence type="ECO:0000256" key="4">
    <source>
        <dbReference type="ARBA" id="ARBA00023136"/>
    </source>
</evidence>
<dbReference type="GO" id="GO:0030424">
    <property type="term" value="C:axon"/>
    <property type="evidence" value="ECO:0007669"/>
    <property type="project" value="TreeGrafter"/>
</dbReference>
<keyword evidence="4" id="KW-0472">Membrane</keyword>
<dbReference type="FunFam" id="2.60.40.10:FF:000005">
    <property type="entry name" value="Neuronal cell adhesion molecule"/>
    <property type="match status" value="1"/>
</dbReference>
<dbReference type="GO" id="GO:0007156">
    <property type="term" value="P:homophilic cell adhesion via plasma membrane adhesion molecules"/>
    <property type="evidence" value="ECO:0007669"/>
    <property type="project" value="TreeGrafter"/>
</dbReference>
<dbReference type="SUPFAM" id="SSF56496">
    <property type="entry name" value="Fibrinogen C-terminal domain-like"/>
    <property type="match status" value="1"/>
</dbReference>
<comment type="subcellular location">
    <subcellularLocation>
        <location evidence="1">Cell membrane</location>
    </subcellularLocation>
</comment>
<evidence type="ECO:0000313" key="11">
    <source>
        <dbReference type="EMBL" id="KAK2563257.1"/>
    </source>
</evidence>
<accession>A0AAD9QL39</accession>
<dbReference type="Pfam" id="PF07679">
    <property type="entry name" value="I-set"/>
    <property type="match status" value="3"/>
</dbReference>
<keyword evidence="5" id="KW-1015">Disulfide bond</keyword>
<sequence>MKETGALLLAFSSILSLSTSLLLSVIAIMHSKENANELTLFRGKIHELEFQLSRVMIIRNQTGSEGILWEADIAGLHPRYERDLRYSNKSKSRVKGRKKELNKRLISLEVKKEVRMTLATLTQVFCATEERLCFNGPKGETGEKGQEGIPGPPGNLGPRGEPGPRGPVGPSGLKGEQGVSVSIPTIATPGIVLTVKIADTVSLQCKAMGLPVPEITWFRVDGTLPSGRHATHSNGTLIITNTQLTDAGMYVCQAMNALGKAKSTTMLTVHVPVQFTKSPYSVIIEEGQNATMSCQASGYPEPEISWSEAFSGRSITASLSEVQEGWQILENATISDSKTFACIAKNEFSRVKASASVTVIPKLKFVIRPVEWINTTIGSRVFLRCQASTSAITWSREGTVMPNDYEVLQDGTLVINMRSFEQEGSYICTARSVAAEINASAKVSIVMRSCSEWRLAGYNASGDYKIKPDKDMSSFQVFCNMTDKGGVGVSVISHNSEEKTMVKGYMYRGSYSKDVEYNGLTMNKIINLIQASSHCEQFIKYECHHSVLLWHDSPYGWWVSRDGQKMMHWGGATPGSNKCACGMNDTCATGGKCNCDANDLTWREDSGLLTDKSTLPVIQLRFGDTGDPRVEKGFHTLGKLKCYGIDYMDREQ</sequence>
<dbReference type="EMBL" id="JARQWQ010000026">
    <property type="protein sequence ID" value="KAK2563257.1"/>
    <property type="molecule type" value="Genomic_DNA"/>
</dbReference>
<dbReference type="Pfam" id="PF01391">
    <property type="entry name" value="Collagen"/>
    <property type="match status" value="1"/>
</dbReference>
<dbReference type="GO" id="GO:0005886">
    <property type="term" value="C:plasma membrane"/>
    <property type="evidence" value="ECO:0007669"/>
    <property type="project" value="UniProtKB-SubCell"/>
</dbReference>
<protein>
    <submittedName>
        <fullName evidence="11">Contactin-associated protein like 5-3</fullName>
    </submittedName>
</protein>
<evidence type="ECO:0000259" key="9">
    <source>
        <dbReference type="PROSITE" id="PS50835"/>
    </source>
</evidence>
<organism evidence="11 12">
    <name type="scientific">Acropora cervicornis</name>
    <name type="common">Staghorn coral</name>
    <dbReference type="NCBI Taxonomy" id="6130"/>
    <lineage>
        <taxon>Eukaryota</taxon>
        <taxon>Metazoa</taxon>
        <taxon>Cnidaria</taxon>
        <taxon>Anthozoa</taxon>
        <taxon>Hexacorallia</taxon>
        <taxon>Scleractinia</taxon>
        <taxon>Astrocoeniina</taxon>
        <taxon>Acroporidae</taxon>
        <taxon>Acropora</taxon>
    </lineage>
</organism>
<dbReference type="PANTHER" id="PTHR10075:SF103">
    <property type="entry name" value="ROUNDABOUT HOMOLOG 4"/>
    <property type="match status" value="1"/>
</dbReference>
<dbReference type="PANTHER" id="PTHR10075">
    <property type="entry name" value="BASIGIN RELATED"/>
    <property type="match status" value="1"/>
</dbReference>
<evidence type="ECO:0000313" key="12">
    <source>
        <dbReference type="Proteomes" id="UP001249851"/>
    </source>
</evidence>
<evidence type="ECO:0000256" key="1">
    <source>
        <dbReference type="ARBA" id="ARBA00004236"/>
    </source>
</evidence>
<evidence type="ECO:0000256" key="5">
    <source>
        <dbReference type="ARBA" id="ARBA00023157"/>
    </source>
</evidence>
<keyword evidence="3" id="KW-0677">Repeat</keyword>
<dbReference type="GO" id="GO:0098632">
    <property type="term" value="F:cell-cell adhesion mediator activity"/>
    <property type="evidence" value="ECO:0007669"/>
    <property type="project" value="TreeGrafter"/>
</dbReference>
<evidence type="ECO:0000256" key="8">
    <source>
        <dbReference type="SAM" id="MobiDB-lite"/>
    </source>
</evidence>
<dbReference type="InterPro" id="IPR003599">
    <property type="entry name" value="Ig_sub"/>
</dbReference>
<comment type="caution">
    <text evidence="11">The sequence shown here is derived from an EMBL/GenBank/DDBJ whole genome shotgun (WGS) entry which is preliminary data.</text>
</comment>
<dbReference type="InterPro" id="IPR002181">
    <property type="entry name" value="Fibrinogen_a/b/g_C_dom"/>
</dbReference>
<name>A0AAD9QL39_ACRCE</name>
<dbReference type="GO" id="GO:0007411">
    <property type="term" value="P:axon guidance"/>
    <property type="evidence" value="ECO:0007669"/>
    <property type="project" value="TreeGrafter"/>
</dbReference>
<evidence type="ECO:0000256" key="6">
    <source>
        <dbReference type="ARBA" id="ARBA00023180"/>
    </source>
</evidence>
<keyword evidence="7" id="KW-0393">Immunoglobulin domain</keyword>
<dbReference type="Pfam" id="PF00147">
    <property type="entry name" value="Fibrinogen_C"/>
    <property type="match status" value="1"/>
</dbReference>
<dbReference type="InterPro" id="IPR013098">
    <property type="entry name" value="Ig_I-set"/>
</dbReference>
<dbReference type="InterPro" id="IPR008160">
    <property type="entry name" value="Collagen"/>
</dbReference>
<dbReference type="InterPro" id="IPR036179">
    <property type="entry name" value="Ig-like_dom_sf"/>
</dbReference>
<dbReference type="Proteomes" id="UP001249851">
    <property type="component" value="Unassembled WGS sequence"/>
</dbReference>
<dbReference type="Gene3D" id="2.60.120.1000">
    <property type="match status" value="1"/>
</dbReference>
<dbReference type="InterPro" id="IPR007110">
    <property type="entry name" value="Ig-like_dom"/>
</dbReference>
<feature type="domain" description="Ig-like" evidence="9">
    <location>
        <begin position="184"/>
        <end position="268"/>
    </location>
</feature>
<evidence type="ECO:0000256" key="7">
    <source>
        <dbReference type="ARBA" id="ARBA00023319"/>
    </source>
</evidence>
<feature type="domain" description="Fibrinogen C-terminal" evidence="10">
    <location>
        <begin position="441"/>
        <end position="494"/>
    </location>
</feature>
<feature type="domain" description="Ig-like" evidence="9">
    <location>
        <begin position="272"/>
        <end position="358"/>
    </location>
</feature>
<dbReference type="SMART" id="SM00408">
    <property type="entry name" value="IGc2"/>
    <property type="match status" value="3"/>
</dbReference>
<dbReference type="InterPro" id="IPR013783">
    <property type="entry name" value="Ig-like_fold"/>
</dbReference>
<feature type="region of interest" description="Disordered" evidence="8">
    <location>
        <begin position="136"/>
        <end position="176"/>
    </location>
</feature>
<evidence type="ECO:0000256" key="2">
    <source>
        <dbReference type="ARBA" id="ARBA00022475"/>
    </source>
</evidence>
<keyword evidence="2" id="KW-1003">Cell membrane</keyword>
<evidence type="ECO:0000256" key="3">
    <source>
        <dbReference type="ARBA" id="ARBA00022737"/>
    </source>
</evidence>
<dbReference type="PROSITE" id="PS51406">
    <property type="entry name" value="FIBRINOGEN_C_2"/>
    <property type="match status" value="1"/>
</dbReference>
<dbReference type="PROSITE" id="PS50835">
    <property type="entry name" value="IG_LIKE"/>
    <property type="match status" value="3"/>
</dbReference>
<dbReference type="InterPro" id="IPR036056">
    <property type="entry name" value="Fibrinogen-like_C"/>
</dbReference>
<feature type="domain" description="Ig-like" evidence="9">
    <location>
        <begin position="361"/>
        <end position="444"/>
    </location>
</feature>
<evidence type="ECO:0000259" key="10">
    <source>
        <dbReference type="PROSITE" id="PS51406"/>
    </source>
</evidence>
<reference evidence="11" key="2">
    <citation type="journal article" date="2023" name="Science">
        <title>Genomic signatures of disease resistance in endangered staghorn corals.</title>
        <authorList>
            <person name="Vollmer S.V."/>
            <person name="Selwyn J.D."/>
            <person name="Despard B.A."/>
            <person name="Roesel C.L."/>
        </authorList>
    </citation>
    <scope>NUCLEOTIDE SEQUENCE</scope>
    <source>
        <strain evidence="11">K2</strain>
    </source>
</reference>
<dbReference type="GO" id="GO:0070593">
    <property type="term" value="P:dendrite self-avoidance"/>
    <property type="evidence" value="ECO:0007669"/>
    <property type="project" value="TreeGrafter"/>
</dbReference>
<proteinExistence type="predicted"/>
<dbReference type="AlphaFoldDB" id="A0AAD9QL39"/>
<gene>
    <name evidence="11" type="ORF">P5673_013618</name>
</gene>